<dbReference type="InterPro" id="IPR010699">
    <property type="entry name" value="DUF1275"/>
</dbReference>
<evidence type="ECO:0000256" key="1">
    <source>
        <dbReference type="SAM" id="Phobius"/>
    </source>
</evidence>
<dbReference type="EMBL" id="BTFW01000001">
    <property type="protein sequence ID" value="GMM59403.1"/>
    <property type="molecule type" value="Genomic_DNA"/>
</dbReference>
<organism evidence="2 3">
    <name type="scientific">Novosphingobium pituita</name>
    <dbReference type="NCBI Taxonomy" id="3056842"/>
    <lineage>
        <taxon>Bacteria</taxon>
        <taxon>Pseudomonadati</taxon>
        <taxon>Pseudomonadota</taxon>
        <taxon>Alphaproteobacteria</taxon>
        <taxon>Sphingomonadales</taxon>
        <taxon>Sphingomonadaceae</taxon>
        <taxon>Novosphingobium</taxon>
    </lineage>
</organism>
<protein>
    <submittedName>
        <fullName evidence="2">YoaK family protein</fullName>
    </submittedName>
</protein>
<proteinExistence type="predicted"/>
<comment type="caution">
    <text evidence="2">The sequence shown here is derived from an EMBL/GenBank/DDBJ whole genome shotgun (WGS) entry which is preliminary data.</text>
</comment>
<accession>A0ABQ6P2B7</accession>
<feature type="transmembrane region" description="Helical" evidence="1">
    <location>
        <begin position="185"/>
        <end position="203"/>
    </location>
</feature>
<feature type="transmembrane region" description="Helical" evidence="1">
    <location>
        <begin position="127"/>
        <end position="145"/>
    </location>
</feature>
<keyword evidence="1" id="KW-0472">Membrane</keyword>
<dbReference type="Proteomes" id="UP001187221">
    <property type="component" value="Unassembled WGS sequence"/>
</dbReference>
<reference evidence="2 3" key="1">
    <citation type="submission" date="2023-06" db="EMBL/GenBank/DDBJ databases">
        <title>Draft genome sequence of Novosphingobium sp. strain IK01.</title>
        <authorList>
            <person name="Hatamoto M."/>
            <person name="Ikarashi T."/>
            <person name="Yamaguchi T."/>
        </authorList>
    </citation>
    <scope>NUCLEOTIDE SEQUENCE [LARGE SCALE GENOMIC DNA]</scope>
    <source>
        <strain evidence="2 3">IK01</strain>
    </source>
</reference>
<dbReference type="Pfam" id="PF06912">
    <property type="entry name" value="DUF1275"/>
    <property type="match status" value="1"/>
</dbReference>
<sequence>MASSPPTKAPTGSPLPGLLILLSVTTGLIDAVSVLGLAKTFSANMTGNIVFLGFGLARTPGFSVEPNLVALATFIGGALIAGRTGLAYGKRPLRHWLMVAAIVETVLLWTAAVIALDYDPAGSTPRWALFAIIGLTAVAMGFRNATIRQLKVPDLTTTVLTLTITGIAADSSLAGGSNPNLARRIAAVVAILLGAALGAWMVVACGLALPLFVSGLVVLLGTTACVRHPAAALPRQA</sequence>
<keyword evidence="3" id="KW-1185">Reference proteome</keyword>
<evidence type="ECO:0000313" key="3">
    <source>
        <dbReference type="Proteomes" id="UP001187221"/>
    </source>
</evidence>
<keyword evidence="1" id="KW-1133">Transmembrane helix</keyword>
<dbReference type="PANTHER" id="PTHR37488:SF2">
    <property type="entry name" value="DUF1275 DOMAIN-CONTAINING PROTEIN"/>
    <property type="match status" value="1"/>
</dbReference>
<evidence type="ECO:0000313" key="2">
    <source>
        <dbReference type="EMBL" id="GMM59403.1"/>
    </source>
</evidence>
<name>A0ABQ6P2B7_9SPHN</name>
<feature type="transmembrane region" description="Helical" evidence="1">
    <location>
        <begin position="96"/>
        <end position="115"/>
    </location>
</feature>
<feature type="transmembrane region" description="Helical" evidence="1">
    <location>
        <begin position="15"/>
        <end position="38"/>
    </location>
</feature>
<dbReference type="PANTHER" id="PTHR37488">
    <property type="entry name" value="DUF1275 DOMAIN-CONTAINING PROTEIN"/>
    <property type="match status" value="1"/>
</dbReference>
<gene>
    <name evidence="2" type="ORF">NUTIK01_01800</name>
</gene>
<dbReference type="RefSeq" id="WP_317973261.1">
    <property type="nucleotide sequence ID" value="NZ_BTFW01000001.1"/>
</dbReference>
<keyword evidence="1" id="KW-0812">Transmembrane</keyword>